<evidence type="ECO:0000256" key="1">
    <source>
        <dbReference type="SAM" id="MobiDB-lite"/>
    </source>
</evidence>
<dbReference type="Proteomes" id="UP000828924">
    <property type="component" value="Chromosome"/>
</dbReference>
<proteinExistence type="predicted"/>
<gene>
    <name evidence="2" type="ORF">J4032_14990</name>
</gene>
<feature type="region of interest" description="Disordered" evidence="1">
    <location>
        <begin position="1"/>
        <end position="20"/>
    </location>
</feature>
<organism evidence="2 3">
    <name type="scientific">Streptomyces formicae</name>
    <dbReference type="NCBI Taxonomy" id="1616117"/>
    <lineage>
        <taxon>Bacteria</taxon>
        <taxon>Bacillati</taxon>
        <taxon>Actinomycetota</taxon>
        <taxon>Actinomycetes</taxon>
        <taxon>Kitasatosporales</taxon>
        <taxon>Streptomycetaceae</taxon>
        <taxon>Streptomyces</taxon>
    </lineage>
</organism>
<evidence type="ECO:0000313" key="3">
    <source>
        <dbReference type="Proteomes" id="UP000828924"/>
    </source>
</evidence>
<dbReference type="EMBL" id="CP071872">
    <property type="protein sequence ID" value="UNM12653.1"/>
    <property type="molecule type" value="Genomic_DNA"/>
</dbReference>
<reference evidence="2 3" key="1">
    <citation type="submission" date="2021-03" db="EMBL/GenBank/DDBJ databases">
        <title>Complete genome of Streptomyces formicae strain 1H-GS9 (DSM 100524).</title>
        <authorList>
            <person name="Atanasov K.E."/>
            <person name="Altabella T."/>
            <person name="Ferrer A."/>
        </authorList>
    </citation>
    <scope>NUCLEOTIDE SEQUENCE [LARGE SCALE GENOMIC DNA]</scope>
    <source>
        <strain evidence="2 3">1H-GS9</strain>
    </source>
</reference>
<name>A0ABY3WS91_9ACTN</name>
<protein>
    <submittedName>
        <fullName evidence="2">Uncharacterized protein</fullName>
    </submittedName>
</protein>
<accession>A0ABY3WS91</accession>
<sequence length="50" mass="5303">MRRRGVAGYPSQARRRAQLAQAAQSEAVARLQALDPRTLPMSAVGPAEAA</sequence>
<keyword evidence="3" id="KW-1185">Reference proteome</keyword>
<dbReference type="RefSeq" id="WP_242331266.1">
    <property type="nucleotide sequence ID" value="NZ_CP071872.1"/>
</dbReference>
<evidence type="ECO:0000313" key="2">
    <source>
        <dbReference type="EMBL" id="UNM12653.1"/>
    </source>
</evidence>